<protein>
    <recommendedName>
        <fullName evidence="1">Cyclic nucleotide-binding domain-containing protein</fullName>
    </recommendedName>
</protein>
<dbReference type="InterPro" id="IPR018490">
    <property type="entry name" value="cNMP-bd_dom_sf"/>
</dbReference>
<evidence type="ECO:0000259" key="1">
    <source>
        <dbReference type="PROSITE" id="PS50042"/>
    </source>
</evidence>
<dbReference type="AlphaFoldDB" id="A0A8J3VDE7"/>
<dbReference type="EMBL" id="BONY01000008">
    <property type="protein sequence ID" value="GIH03504.1"/>
    <property type="molecule type" value="Genomic_DNA"/>
</dbReference>
<gene>
    <name evidence="2" type="ORF">Rhe02_15710</name>
</gene>
<keyword evidence="3" id="KW-1185">Reference proteome</keyword>
<evidence type="ECO:0000313" key="2">
    <source>
        <dbReference type="EMBL" id="GIH03504.1"/>
    </source>
</evidence>
<feature type="domain" description="Cyclic nucleotide-binding" evidence="1">
    <location>
        <begin position="1"/>
        <end position="41"/>
    </location>
</feature>
<proteinExistence type="predicted"/>
<name>A0A8J3VDE7_9ACTN</name>
<comment type="caution">
    <text evidence="2">The sequence shown here is derived from an EMBL/GenBank/DDBJ whole genome shotgun (WGS) entry which is preliminary data.</text>
</comment>
<dbReference type="InterPro" id="IPR000595">
    <property type="entry name" value="cNMP-bd_dom"/>
</dbReference>
<dbReference type="InterPro" id="IPR014710">
    <property type="entry name" value="RmlC-like_jellyroll"/>
</dbReference>
<accession>A0A8J3VDE7</accession>
<reference evidence="2" key="1">
    <citation type="submission" date="2021-01" db="EMBL/GenBank/DDBJ databases">
        <title>Whole genome shotgun sequence of Rhizocola hellebori NBRC 109834.</title>
        <authorList>
            <person name="Komaki H."/>
            <person name="Tamura T."/>
        </authorList>
    </citation>
    <scope>NUCLEOTIDE SEQUENCE</scope>
    <source>
        <strain evidence="2">NBRC 109834</strain>
    </source>
</reference>
<dbReference type="CDD" id="cd00038">
    <property type="entry name" value="CAP_ED"/>
    <property type="match status" value="1"/>
</dbReference>
<dbReference type="SUPFAM" id="SSF51206">
    <property type="entry name" value="cAMP-binding domain-like"/>
    <property type="match status" value="1"/>
</dbReference>
<dbReference type="Pfam" id="PF00027">
    <property type="entry name" value="cNMP_binding"/>
    <property type="match status" value="1"/>
</dbReference>
<dbReference type="Proteomes" id="UP000612899">
    <property type="component" value="Unassembled WGS sequence"/>
</dbReference>
<dbReference type="PROSITE" id="PS50042">
    <property type="entry name" value="CNMP_BINDING_3"/>
    <property type="match status" value="1"/>
</dbReference>
<dbReference type="Gene3D" id="2.60.120.10">
    <property type="entry name" value="Jelly Rolls"/>
    <property type="match status" value="1"/>
</dbReference>
<evidence type="ECO:0000313" key="3">
    <source>
        <dbReference type="Proteomes" id="UP000612899"/>
    </source>
</evidence>
<sequence>MEGQRAEHFWLIGEGVVALDIDVPGRGSVLIERLSPGSVLGWSWMFPPYRWHFDATAERHTRAIQFHGSEVLRLCREDPAAGFDLMQRFVAVLVERLQATRSRLLDISNTGG</sequence>
<organism evidence="2 3">
    <name type="scientific">Rhizocola hellebori</name>
    <dbReference type="NCBI Taxonomy" id="1392758"/>
    <lineage>
        <taxon>Bacteria</taxon>
        <taxon>Bacillati</taxon>
        <taxon>Actinomycetota</taxon>
        <taxon>Actinomycetes</taxon>
        <taxon>Micromonosporales</taxon>
        <taxon>Micromonosporaceae</taxon>
        <taxon>Rhizocola</taxon>
    </lineage>
</organism>